<comment type="caution">
    <text evidence="1">The sequence shown here is derived from an EMBL/GenBank/DDBJ whole genome shotgun (WGS) entry which is preliminary data.</text>
</comment>
<dbReference type="EMBL" id="CAMXCT010006729">
    <property type="protein sequence ID" value="CAI4019035.1"/>
    <property type="molecule type" value="Genomic_DNA"/>
</dbReference>
<reference evidence="2" key="2">
    <citation type="submission" date="2024-04" db="EMBL/GenBank/DDBJ databases">
        <authorList>
            <person name="Chen Y."/>
            <person name="Shah S."/>
            <person name="Dougan E. K."/>
            <person name="Thang M."/>
            <person name="Chan C."/>
        </authorList>
    </citation>
    <scope>NUCLEOTIDE SEQUENCE [LARGE SCALE GENOMIC DNA]</scope>
</reference>
<keyword evidence="3" id="KW-1185">Reference proteome</keyword>
<evidence type="ECO:0000313" key="3">
    <source>
        <dbReference type="Proteomes" id="UP001152797"/>
    </source>
</evidence>
<dbReference type="Proteomes" id="UP001152797">
    <property type="component" value="Unassembled WGS sequence"/>
</dbReference>
<name>A0A9P1GQ91_9DINO</name>
<proteinExistence type="predicted"/>
<dbReference type="AlphaFoldDB" id="A0A9P1GQ91"/>
<organism evidence="1">
    <name type="scientific">Cladocopium goreaui</name>
    <dbReference type="NCBI Taxonomy" id="2562237"/>
    <lineage>
        <taxon>Eukaryota</taxon>
        <taxon>Sar</taxon>
        <taxon>Alveolata</taxon>
        <taxon>Dinophyceae</taxon>
        <taxon>Suessiales</taxon>
        <taxon>Symbiodiniaceae</taxon>
        <taxon>Cladocopium</taxon>
    </lineage>
</organism>
<sequence length="161" mass="17223">MAVPGAFSGMYGTRGSDGGYPGAPEARHVALREGGYLLALRGADEGNFLPAIAGVPFRQGLDRTGRSRVGLAECMVLARPLGEEGQEDEGRVTFLHEPALQGWLPLGTTLDVVVLARVSDFLLSFNAGTWLRIRISEIANACGRRIKIALTNGDAKQLMRT</sequence>
<accession>A0A9P1GQ91</accession>
<dbReference type="EMBL" id="CAMXCT030006729">
    <property type="protein sequence ID" value="CAL4806347.1"/>
    <property type="molecule type" value="Genomic_DNA"/>
</dbReference>
<dbReference type="OrthoDB" id="408305at2759"/>
<evidence type="ECO:0000313" key="1">
    <source>
        <dbReference type="EMBL" id="CAI4019035.1"/>
    </source>
</evidence>
<protein>
    <submittedName>
        <fullName evidence="1">Uncharacterized protein</fullName>
    </submittedName>
</protein>
<gene>
    <name evidence="1" type="ORF">C1SCF055_LOCUS43559</name>
</gene>
<dbReference type="EMBL" id="CAMXCT020006729">
    <property type="protein sequence ID" value="CAL1172410.1"/>
    <property type="molecule type" value="Genomic_DNA"/>
</dbReference>
<evidence type="ECO:0000313" key="2">
    <source>
        <dbReference type="EMBL" id="CAL1172410.1"/>
    </source>
</evidence>
<reference evidence="1" key="1">
    <citation type="submission" date="2022-10" db="EMBL/GenBank/DDBJ databases">
        <authorList>
            <person name="Chen Y."/>
            <person name="Dougan E. K."/>
            <person name="Chan C."/>
            <person name="Rhodes N."/>
            <person name="Thang M."/>
        </authorList>
    </citation>
    <scope>NUCLEOTIDE SEQUENCE</scope>
</reference>